<name>A0AAE1D2I0_9GAST</name>
<gene>
    <name evidence="1" type="ORF">RRG08_014370</name>
</gene>
<accession>A0AAE1D2I0</accession>
<proteinExistence type="predicted"/>
<evidence type="ECO:0000313" key="1">
    <source>
        <dbReference type="EMBL" id="KAK3752093.1"/>
    </source>
</evidence>
<protein>
    <submittedName>
        <fullName evidence="1">Uncharacterized protein</fullName>
    </submittedName>
</protein>
<comment type="caution">
    <text evidence="1">The sequence shown here is derived from an EMBL/GenBank/DDBJ whole genome shotgun (WGS) entry which is preliminary data.</text>
</comment>
<sequence>MESNAKCIARYISARSYYNDKSYNQHIVPTTIASSSLLDGSSQQLSVVELSRLYLRHHQVSRVIDPCLLVFDLSPTCLTLCSQWLLENWLVVLVAAREVEWNPL</sequence>
<dbReference type="EMBL" id="JAWDGP010005786">
    <property type="protein sequence ID" value="KAK3752093.1"/>
    <property type="molecule type" value="Genomic_DNA"/>
</dbReference>
<organism evidence="1 2">
    <name type="scientific">Elysia crispata</name>
    <name type="common">lettuce slug</name>
    <dbReference type="NCBI Taxonomy" id="231223"/>
    <lineage>
        <taxon>Eukaryota</taxon>
        <taxon>Metazoa</taxon>
        <taxon>Spiralia</taxon>
        <taxon>Lophotrochozoa</taxon>
        <taxon>Mollusca</taxon>
        <taxon>Gastropoda</taxon>
        <taxon>Heterobranchia</taxon>
        <taxon>Euthyneura</taxon>
        <taxon>Panpulmonata</taxon>
        <taxon>Sacoglossa</taxon>
        <taxon>Placobranchoidea</taxon>
        <taxon>Plakobranchidae</taxon>
        <taxon>Elysia</taxon>
    </lineage>
</organism>
<reference evidence="1" key="1">
    <citation type="journal article" date="2023" name="G3 (Bethesda)">
        <title>A reference genome for the long-term kleptoplast-retaining sea slug Elysia crispata morphotype clarki.</title>
        <authorList>
            <person name="Eastman K.E."/>
            <person name="Pendleton A.L."/>
            <person name="Shaikh M.A."/>
            <person name="Suttiyut T."/>
            <person name="Ogas R."/>
            <person name="Tomko P."/>
            <person name="Gavelis G."/>
            <person name="Widhalm J.R."/>
            <person name="Wisecaver J.H."/>
        </authorList>
    </citation>
    <scope>NUCLEOTIDE SEQUENCE</scope>
    <source>
        <strain evidence="1">ECLA1</strain>
    </source>
</reference>
<dbReference type="Proteomes" id="UP001283361">
    <property type="component" value="Unassembled WGS sequence"/>
</dbReference>
<keyword evidence="2" id="KW-1185">Reference proteome</keyword>
<dbReference type="AlphaFoldDB" id="A0AAE1D2I0"/>
<evidence type="ECO:0000313" key="2">
    <source>
        <dbReference type="Proteomes" id="UP001283361"/>
    </source>
</evidence>